<keyword evidence="2" id="KW-1185">Reference proteome</keyword>
<dbReference type="Proteomes" id="UP001324380">
    <property type="component" value="Chromosome"/>
</dbReference>
<protein>
    <recommendedName>
        <fullName evidence="3">IS110 family transposase</fullName>
    </recommendedName>
</protein>
<evidence type="ECO:0008006" key="3">
    <source>
        <dbReference type="Google" id="ProtNLM"/>
    </source>
</evidence>
<sequence>MKKLLHIFALIAIRWDEEINAYYKRKIELDGKPKMAVINAVRNKLILRIFACMKQDRRYLKSYERSVQVENGQVKHGDEVIERATEANWHMDQE</sequence>
<evidence type="ECO:0000313" key="1">
    <source>
        <dbReference type="EMBL" id="WPU91664.1"/>
    </source>
</evidence>
<reference evidence="1 2" key="1">
    <citation type="submission" date="2023-11" db="EMBL/GenBank/DDBJ databases">
        <title>Analysis of the Genomes of Mucilaginibacter gossypii cycad 4 and M. sabulilitoris SNA2: microbes with the potential for plant growth promotion.</title>
        <authorList>
            <person name="Hirsch A.M."/>
            <person name="Humm E."/>
            <person name="Rubbi M."/>
            <person name="Del Vecchio G."/>
            <person name="Ha S.M."/>
            <person name="Pellegrini M."/>
            <person name="Gunsalus R.P."/>
        </authorList>
    </citation>
    <scope>NUCLEOTIDE SEQUENCE [LARGE SCALE GENOMIC DNA]</scope>
    <source>
        <strain evidence="1 2">SNA2</strain>
    </source>
</reference>
<proteinExistence type="predicted"/>
<name>A0ABZ0TEQ4_9SPHI</name>
<gene>
    <name evidence="1" type="ORF">SNE25_20305</name>
</gene>
<evidence type="ECO:0000313" key="2">
    <source>
        <dbReference type="Proteomes" id="UP001324380"/>
    </source>
</evidence>
<organism evidence="1 2">
    <name type="scientific">Mucilaginibacter sabulilitoris</name>
    <dbReference type="NCBI Taxonomy" id="1173583"/>
    <lineage>
        <taxon>Bacteria</taxon>
        <taxon>Pseudomonadati</taxon>
        <taxon>Bacteroidota</taxon>
        <taxon>Sphingobacteriia</taxon>
        <taxon>Sphingobacteriales</taxon>
        <taxon>Sphingobacteriaceae</taxon>
        <taxon>Mucilaginibacter</taxon>
    </lineage>
</organism>
<accession>A0ABZ0TEQ4</accession>
<dbReference type="EMBL" id="CP139558">
    <property type="protein sequence ID" value="WPU91664.1"/>
    <property type="molecule type" value="Genomic_DNA"/>
</dbReference>
<dbReference type="RefSeq" id="WP_321560830.1">
    <property type="nucleotide sequence ID" value="NZ_CP139558.1"/>
</dbReference>